<proteinExistence type="predicted"/>
<accession>A0AAN9Z3K0</accession>
<dbReference type="EMBL" id="JAZDUA010000235">
    <property type="protein sequence ID" value="KAK7863281.1"/>
    <property type="molecule type" value="Genomic_DNA"/>
</dbReference>
<name>A0AAN9Z3K0_9ORTH</name>
<feature type="compositionally biased region" description="Pro residues" evidence="1">
    <location>
        <begin position="162"/>
        <end position="183"/>
    </location>
</feature>
<dbReference type="AlphaFoldDB" id="A0AAN9Z3K0"/>
<sequence>MLLKNHLDMIGRNEPVTRKARFWQSYVRALKGSDDLRAPEPSVRPRRGLFRPLLADFPELAHSWPLTKSIYDDPSLAADRMAVPGYRYLPVSRETYGYSPRNLYPGLPYTAADRYRPESWIDPRAWRDRLERLDRLGPAGAYWMSPLRGRSSSPMPRAGSVPPMPLRTSSPPPRRSYTPPPEAPSEKQVAFNYAGQPIYTRGGITRRPLSELLEPLTSLPMSRITRDPWWWEYPELRPYVSPWSLPSHAPFYLRDSYLSPVKRSYLWSKHPIRPFGWWRYSAYAARPYLSLYY</sequence>
<protein>
    <recommendedName>
        <fullName evidence="4">Myofilin</fullName>
    </recommendedName>
</protein>
<evidence type="ECO:0000256" key="1">
    <source>
        <dbReference type="SAM" id="MobiDB-lite"/>
    </source>
</evidence>
<evidence type="ECO:0000313" key="2">
    <source>
        <dbReference type="EMBL" id="KAK7863281.1"/>
    </source>
</evidence>
<keyword evidence="3" id="KW-1185">Reference proteome</keyword>
<comment type="caution">
    <text evidence="2">The sequence shown here is derived from an EMBL/GenBank/DDBJ whole genome shotgun (WGS) entry which is preliminary data.</text>
</comment>
<feature type="region of interest" description="Disordered" evidence="1">
    <location>
        <begin position="147"/>
        <end position="186"/>
    </location>
</feature>
<dbReference type="InterPro" id="IPR031828">
    <property type="entry name" value="Myofilin"/>
</dbReference>
<reference evidence="2 3" key="1">
    <citation type="submission" date="2024-03" db="EMBL/GenBank/DDBJ databases">
        <title>The genome assembly and annotation of the cricket Gryllus longicercus Weissman &amp; Gray.</title>
        <authorList>
            <person name="Szrajer S."/>
            <person name="Gray D."/>
            <person name="Ylla G."/>
        </authorList>
    </citation>
    <scope>NUCLEOTIDE SEQUENCE [LARGE SCALE GENOMIC DNA]</scope>
    <source>
        <strain evidence="2">DAG 2021-001</strain>
        <tissue evidence="2">Whole body minus gut</tissue>
    </source>
</reference>
<organism evidence="2 3">
    <name type="scientific">Gryllus longicercus</name>
    <dbReference type="NCBI Taxonomy" id="2509291"/>
    <lineage>
        <taxon>Eukaryota</taxon>
        <taxon>Metazoa</taxon>
        <taxon>Ecdysozoa</taxon>
        <taxon>Arthropoda</taxon>
        <taxon>Hexapoda</taxon>
        <taxon>Insecta</taxon>
        <taxon>Pterygota</taxon>
        <taxon>Neoptera</taxon>
        <taxon>Polyneoptera</taxon>
        <taxon>Orthoptera</taxon>
        <taxon>Ensifera</taxon>
        <taxon>Gryllidea</taxon>
        <taxon>Grylloidea</taxon>
        <taxon>Gryllidae</taxon>
        <taxon>Gryllinae</taxon>
        <taxon>Gryllus</taxon>
    </lineage>
</organism>
<gene>
    <name evidence="2" type="ORF">R5R35_005327</name>
</gene>
<evidence type="ECO:0008006" key="4">
    <source>
        <dbReference type="Google" id="ProtNLM"/>
    </source>
</evidence>
<evidence type="ECO:0000313" key="3">
    <source>
        <dbReference type="Proteomes" id="UP001378592"/>
    </source>
</evidence>
<dbReference type="Pfam" id="PF15929">
    <property type="entry name" value="Myofilin"/>
    <property type="match status" value="1"/>
</dbReference>
<dbReference type="Proteomes" id="UP001378592">
    <property type="component" value="Unassembled WGS sequence"/>
</dbReference>